<reference evidence="2 3" key="1">
    <citation type="journal article" date="2013" name="Curr. Biol.">
        <title>The Genome of the Foraminiferan Reticulomyxa filosa.</title>
        <authorList>
            <person name="Glockner G."/>
            <person name="Hulsmann N."/>
            <person name="Schleicher M."/>
            <person name="Noegel A.A."/>
            <person name="Eichinger L."/>
            <person name="Gallinger C."/>
            <person name="Pawlowski J."/>
            <person name="Sierra R."/>
            <person name="Euteneuer U."/>
            <person name="Pillet L."/>
            <person name="Moustafa A."/>
            <person name="Platzer M."/>
            <person name="Groth M."/>
            <person name="Szafranski K."/>
            <person name="Schliwa M."/>
        </authorList>
    </citation>
    <scope>NUCLEOTIDE SEQUENCE [LARGE SCALE GENOMIC DNA]</scope>
</reference>
<comment type="caution">
    <text evidence="2">The sequence shown here is derived from an EMBL/GenBank/DDBJ whole genome shotgun (WGS) entry which is preliminary data.</text>
</comment>
<dbReference type="AlphaFoldDB" id="X6M789"/>
<keyword evidence="3" id="KW-1185">Reference proteome</keyword>
<accession>X6M789</accession>
<dbReference type="EMBL" id="ASPP01023902">
    <property type="protein sequence ID" value="ETO09794.1"/>
    <property type="molecule type" value="Genomic_DNA"/>
</dbReference>
<dbReference type="InterPro" id="IPR017441">
    <property type="entry name" value="Protein_kinase_ATP_BS"/>
</dbReference>
<evidence type="ECO:0000313" key="2">
    <source>
        <dbReference type="EMBL" id="ETO09794.1"/>
    </source>
</evidence>
<organism evidence="2 3">
    <name type="scientific">Reticulomyxa filosa</name>
    <dbReference type="NCBI Taxonomy" id="46433"/>
    <lineage>
        <taxon>Eukaryota</taxon>
        <taxon>Sar</taxon>
        <taxon>Rhizaria</taxon>
        <taxon>Retaria</taxon>
        <taxon>Foraminifera</taxon>
        <taxon>Monothalamids</taxon>
        <taxon>Reticulomyxidae</taxon>
        <taxon>Reticulomyxa</taxon>
    </lineage>
</organism>
<dbReference type="Proteomes" id="UP000023152">
    <property type="component" value="Unassembled WGS sequence"/>
</dbReference>
<gene>
    <name evidence="2" type="ORF">RFI_27581</name>
</gene>
<dbReference type="PROSITE" id="PS00107">
    <property type="entry name" value="PROTEIN_KINASE_ATP"/>
    <property type="match status" value="1"/>
</dbReference>
<name>X6M789_RETFI</name>
<feature type="binding site" evidence="1">
    <location>
        <position position="117"/>
    </location>
    <ligand>
        <name>ATP</name>
        <dbReference type="ChEBI" id="CHEBI:30616"/>
    </ligand>
</feature>
<evidence type="ECO:0008006" key="4">
    <source>
        <dbReference type="Google" id="ProtNLM"/>
    </source>
</evidence>
<dbReference type="GO" id="GO:0005524">
    <property type="term" value="F:ATP binding"/>
    <property type="evidence" value="ECO:0007669"/>
    <property type="project" value="UniProtKB-UniRule"/>
</dbReference>
<protein>
    <recommendedName>
        <fullName evidence="4">Protein kinase domain-containing protein</fullName>
    </recommendedName>
</protein>
<keyword evidence="1" id="KW-0067">ATP-binding</keyword>
<keyword evidence="1" id="KW-0547">Nucleotide-binding</keyword>
<sequence>MSEKEIESLMANKVIEEDSITHEEKLSCWTDSPALSEVAIKQGGAEEEEEEEAIEASIEPNVSEAAAVVSEGALNEDYNSAISTPTQFEYLYLLGRGVSSGTYAVKELATNKHYALKIMPVWYLCDILPLFPFIFRIKVRKLTSLYICIYKDVNPIQ</sequence>
<proteinExistence type="predicted"/>
<evidence type="ECO:0000313" key="3">
    <source>
        <dbReference type="Proteomes" id="UP000023152"/>
    </source>
</evidence>
<evidence type="ECO:0000256" key="1">
    <source>
        <dbReference type="PROSITE-ProRule" id="PRU10141"/>
    </source>
</evidence>